<proteinExistence type="predicted"/>
<reference evidence="3 4" key="1">
    <citation type="submission" date="2019-01" db="EMBL/GenBank/DDBJ databases">
        <title>Draft Genome and Complete Hox-Cluster Characterization of the Sterlet Sturgeon (Acipenser ruthenus).</title>
        <authorList>
            <person name="Wei Q."/>
        </authorList>
    </citation>
    <scope>NUCLEOTIDE SEQUENCE [LARGE SCALE GENOMIC DNA]</scope>
    <source>
        <strain evidence="3">WHYD16114868_AA</strain>
        <tissue evidence="3">Blood</tissue>
    </source>
</reference>
<evidence type="ECO:0000313" key="3">
    <source>
        <dbReference type="EMBL" id="RXM95377.1"/>
    </source>
</evidence>
<dbReference type="Pfam" id="PF04099">
    <property type="entry name" value="Sybindin"/>
    <property type="match status" value="1"/>
</dbReference>
<keyword evidence="4" id="KW-1185">Reference proteome</keyword>
<comment type="caution">
    <text evidence="3">The sequence shown here is derived from an EMBL/GenBank/DDBJ whole genome shotgun (WGS) entry which is preliminary data.</text>
</comment>
<organism evidence="3 4">
    <name type="scientific">Acipenser ruthenus</name>
    <name type="common">Sterlet sturgeon</name>
    <dbReference type="NCBI Taxonomy" id="7906"/>
    <lineage>
        <taxon>Eukaryota</taxon>
        <taxon>Metazoa</taxon>
        <taxon>Chordata</taxon>
        <taxon>Craniata</taxon>
        <taxon>Vertebrata</taxon>
        <taxon>Euteleostomi</taxon>
        <taxon>Actinopterygii</taxon>
        <taxon>Chondrostei</taxon>
        <taxon>Acipenseriformes</taxon>
        <taxon>Acipenseridae</taxon>
        <taxon>Acipenser</taxon>
    </lineage>
</organism>
<dbReference type="GO" id="GO:0030008">
    <property type="term" value="C:TRAPP complex"/>
    <property type="evidence" value="ECO:0007669"/>
    <property type="project" value="InterPro"/>
</dbReference>
<dbReference type="AlphaFoldDB" id="A0A444V4P6"/>
<gene>
    <name evidence="3" type="ORF">EOD39_16949</name>
</gene>
<protein>
    <submittedName>
        <fullName evidence="3">Trafficking protein particle complex subunit 1</fullName>
    </submittedName>
</protein>
<dbReference type="Gene3D" id="3.30.450.70">
    <property type="match status" value="1"/>
</dbReference>
<dbReference type="Proteomes" id="UP000289886">
    <property type="component" value="Unassembled WGS sequence"/>
</dbReference>
<dbReference type="EMBL" id="SCEB01002445">
    <property type="protein sequence ID" value="RXM95377.1"/>
    <property type="molecule type" value="Genomic_DNA"/>
</dbReference>
<keyword evidence="1" id="KW-0813">Transport</keyword>
<sequence>MTVHNLYLFDRNGACLHYSEWNRKKQAGISKDEGADLRCIERDRSINAEAATVSQHSVWTADANVN</sequence>
<keyword evidence="2" id="KW-0931">ER-Golgi transport</keyword>
<evidence type="ECO:0000256" key="2">
    <source>
        <dbReference type="ARBA" id="ARBA00022892"/>
    </source>
</evidence>
<evidence type="ECO:0000256" key="1">
    <source>
        <dbReference type="ARBA" id="ARBA00022448"/>
    </source>
</evidence>
<name>A0A444V4P6_ACIRT</name>
<accession>A0A444V4P6</accession>
<dbReference type="InterPro" id="IPR007233">
    <property type="entry name" value="TRAPPC"/>
</dbReference>
<evidence type="ECO:0000313" key="4">
    <source>
        <dbReference type="Proteomes" id="UP000289886"/>
    </source>
</evidence>
<dbReference type="GO" id="GO:0016192">
    <property type="term" value="P:vesicle-mediated transport"/>
    <property type="evidence" value="ECO:0007669"/>
    <property type="project" value="UniProtKB-KW"/>
</dbReference>